<comment type="caution">
    <text evidence="2">The sequence shown here is derived from an EMBL/GenBank/DDBJ whole genome shotgun (WGS) entry which is preliminary data.</text>
</comment>
<dbReference type="AlphaFoldDB" id="A0A6A0BFG2"/>
<keyword evidence="1" id="KW-1133">Transmembrane helix</keyword>
<accession>A0A6A0BFG2</accession>
<evidence type="ECO:0000313" key="3">
    <source>
        <dbReference type="Proteomes" id="UP000480303"/>
    </source>
</evidence>
<organism evidence="2 3">
    <name type="scientific">Pseudolactococcus hodotermopsidis</name>
    <dbReference type="NCBI Taxonomy" id="2709157"/>
    <lineage>
        <taxon>Bacteria</taxon>
        <taxon>Bacillati</taxon>
        <taxon>Bacillota</taxon>
        <taxon>Bacilli</taxon>
        <taxon>Lactobacillales</taxon>
        <taxon>Streptococcaceae</taxon>
        <taxon>Pseudolactococcus</taxon>
    </lineage>
</organism>
<dbReference type="Proteomes" id="UP000480303">
    <property type="component" value="Unassembled WGS sequence"/>
</dbReference>
<keyword evidence="3" id="KW-1185">Reference proteome</keyword>
<proteinExistence type="predicted"/>
<evidence type="ECO:0000313" key="2">
    <source>
        <dbReference type="EMBL" id="GFH43443.1"/>
    </source>
</evidence>
<sequence length="116" mass="13104">MYFHKEGVIFQKKIVYFLLFLFLISLTVGGCYLKSNSGKIKEPSTATIHTITGSIEKTQEGMILLKTKEGDLSLPITDDEANKYVSGEKILVYYSGVILETYPSQFETIIKIEKVK</sequence>
<dbReference type="EMBL" id="BLLI01000098">
    <property type="protein sequence ID" value="GFH43443.1"/>
    <property type="molecule type" value="Genomic_DNA"/>
</dbReference>
<dbReference type="PROSITE" id="PS51257">
    <property type="entry name" value="PROKAR_LIPOPROTEIN"/>
    <property type="match status" value="1"/>
</dbReference>
<name>A0A6A0BFG2_9LACT</name>
<dbReference type="RefSeq" id="WP_172209880.1">
    <property type="nucleotide sequence ID" value="NZ_BLLI01000098.1"/>
</dbReference>
<protein>
    <recommendedName>
        <fullName evidence="4">DUF3221 domain-containing protein</fullName>
    </recommendedName>
</protein>
<keyword evidence="1" id="KW-0472">Membrane</keyword>
<keyword evidence="1" id="KW-0812">Transmembrane</keyword>
<evidence type="ECO:0000256" key="1">
    <source>
        <dbReference type="SAM" id="Phobius"/>
    </source>
</evidence>
<gene>
    <name evidence="2" type="ORF">Hs30E_19940</name>
</gene>
<evidence type="ECO:0008006" key="4">
    <source>
        <dbReference type="Google" id="ProtNLM"/>
    </source>
</evidence>
<feature type="transmembrane region" description="Helical" evidence="1">
    <location>
        <begin position="14"/>
        <end position="33"/>
    </location>
</feature>
<reference evidence="2 3" key="1">
    <citation type="submission" date="2020-02" db="EMBL/GenBank/DDBJ databases">
        <title>Draft genome sequence of Lactococcus sp. Hs30E4-3.</title>
        <authorList>
            <person name="Noda S."/>
            <person name="Yuki M."/>
            <person name="Ohkuma M."/>
        </authorList>
    </citation>
    <scope>NUCLEOTIDE SEQUENCE [LARGE SCALE GENOMIC DNA]</scope>
    <source>
        <strain evidence="2 3">Hs30E4-3</strain>
    </source>
</reference>